<keyword evidence="2" id="KW-1185">Reference proteome</keyword>
<dbReference type="Proteomes" id="UP001381693">
    <property type="component" value="Unassembled WGS sequence"/>
</dbReference>
<dbReference type="AlphaFoldDB" id="A0AAN8WYS7"/>
<reference evidence="1 2" key="1">
    <citation type="submission" date="2023-11" db="EMBL/GenBank/DDBJ databases">
        <title>Halocaridina rubra genome assembly.</title>
        <authorList>
            <person name="Smith C."/>
        </authorList>
    </citation>
    <scope>NUCLEOTIDE SEQUENCE [LARGE SCALE GENOMIC DNA]</scope>
    <source>
        <strain evidence="1">EP-1</strain>
        <tissue evidence="1">Whole</tissue>
    </source>
</reference>
<evidence type="ECO:0000313" key="2">
    <source>
        <dbReference type="Proteomes" id="UP001381693"/>
    </source>
</evidence>
<comment type="caution">
    <text evidence="1">The sequence shown here is derived from an EMBL/GenBank/DDBJ whole genome shotgun (WGS) entry which is preliminary data.</text>
</comment>
<protein>
    <submittedName>
        <fullName evidence="1">Uncharacterized protein</fullName>
    </submittedName>
</protein>
<dbReference type="EMBL" id="JAXCGZ010011451">
    <property type="protein sequence ID" value="KAK7074805.1"/>
    <property type="molecule type" value="Genomic_DNA"/>
</dbReference>
<gene>
    <name evidence="1" type="ORF">SK128_011398</name>
</gene>
<sequence>MEAFGQESYCDIIQINVKKHPPKTNVGFLIPSMGTVVDKCGVRATAGIANQKVRDYREHVLRRVTADIRTLAECELAFYGREEDLDLCSAGQLCKMADWMP</sequence>
<organism evidence="1 2">
    <name type="scientific">Halocaridina rubra</name>
    <name type="common">Hawaiian red shrimp</name>
    <dbReference type="NCBI Taxonomy" id="373956"/>
    <lineage>
        <taxon>Eukaryota</taxon>
        <taxon>Metazoa</taxon>
        <taxon>Ecdysozoa</taxon>
        <taxon>Arthropoda</taxon>
        <taxon>Crustacea</taxon>
        <taxon>Multicrustacea</taxon>
        <taxon>Malacostraca</taxon>
        <taxon>Eumalacostraca</taxon>
        <taxon>Eucarida</taxon>
        <taxon>Decapoda</taxon>
        <taxon>Pleocyemata</taxon>
        <taxon>Caridea</taxon>
        <taxon>Atyoidea</taxon>
        <taxon>Atyidae</taxon>
        <taxon>Halocaridina</taxon>
    </lineage>
</organism>
<name>A0AAN8WYS7_HALRR</name>
<accession>A0AAN8WYS7</accession>
<proteinExistence type="predicted"/>
<evidence type="ECO:0000313" key="1">
    <source>
        <dbReference type="EMBL" id="KAK7074805.1"/>
    </source>
</evidence>